<dbReference type="EMBL" id="ML120422">
    <property type="protein sequence ID" value="RPA95669.1"/>
    <property type="molecule type" value="Genomic_DNA"/>
</dbReference>
<proteinExistence type="predicted"/>
<dbReference type="InterPro" id="IPR011990">
    <property type="entry name" value="TPR-like_helical_dom_sf"/>
</dbReference>
<dbReference type="OrthoDB" id="9991317at2759"/>
<dbReference type="PANTHER" id="PTHR19959:SF119">
    <property type="entry name" value="FUNGAL LIPASE-LIKE DOMAIN-CONTAINING PROTEIN"/>
    <property type="match status" value="1"/>
</dbReference>
<gene>
    <name evidence="2" type="ORF">L873DRAFT_1845795</name>
</gene>
<protein>
    <recommendedName>
        <fullName evidence="1">CHAT domain-containing protein</fullName>
    </recommendedName>
</protein>
<evidence type="ECO:0000313" key="3">
    <source>
        <dbReference type="Proteomes" id="UP000276215"/>
    </source>
</evidence>
<evidence type="ECO:0000259" key="1">
    <source>
        <dbReference type="Pfam" id="PF12770"/>
    </source>
</evidence>
<dbReference type="AlphaFoldDB" id="A0A3N4JBM9"/>
<dbReference type="PANTHER" id="PTHR19959">
    <property type="entry name" value="KINESIN LIGHT CHAIN"/>
    <property type="match status" value="1"/>
</dbReference>
<keyword evidence="3" id="KW-1185">Reference proteome</keyword>
<evidence type="ECO:0000313" key="2">
    <source>
        <dbReference type="EMBL" id="RPA95669.1"/>
    </source>
</evidence>
<dbReference type="InterPro" id="IPR024983">
    <property type="entry name" value="CHAT_dom"/>
</dbReference>
<reference evidence="2 3" key="1">
    <citation type="journal article" date="2018" name="Nat. Ecol. Evol.">
        <title>Pezizomycetes genomes reveal the molecular basis of ectomycorrhizal truffle lifestyle.</title>
        <authorList>
            <person name="Murat C."/>
            <person name="Payen T."/>
            <person name="Noel B."/>
            <person name="Kuo A."/>
            <person name="Morin E."/>
            <person name="Chen J."/>
            <person name="Kohler A."/>
            <person name="Krizsan K."/>
            <person name="Balestrini R."/>
            <person name="Da Silva C."/>
            <person name="Montanini B."/>
            <person name="Hainaut M."/>
            <person name="Levati E."/>
            <person name="Barry K.W."/>
            <person name="Belfiori B."/>
            <person name="Cichocki N."/>
            <person name="Clum A."/>
            <person name="Dockter R.B."/>
            <person name="Fauchery L."/>
            <person name="Guy J."/>
            <person name="Iotti M."/>
            <person name="Le Tacon F."/>
            <person name="Lindquist E.A."/>
            <person name="Lipzen A."/>
            <person name="Malagnac F."/>
            <person name="Mello A."/>
            <person name="Molinier V."/>
            <person name="Miyauchi S."/>
            <person name="Poulain J."/>
            <person name="Riccioni C."/>
            <person name="Rubini A."/>
            <person name="Sitrit Y."/>
            <person name="Splivallo R."/>
            <person name="Traeger S."/>
            <person name="Wang M."/>
            <person name="Zifcakova L."/>
            <person name="Wipf D."/>
            <person name="Zambonelli A."/>
            <person name="Paolocci F."/>
            <person name="Nowrousian M."/>
            <person name="Ottonello S."/>
            <person name="Baldrian P."/>
            <person name="Spatafora J.W."/>
            <person name="Henrissat B."/>
            <person name="Nagy L.G."/>
            <person name="Aury J.M."/>
            <person name="Wincker P."/>
            <person name="Grigoriev I.V."/>
            <person name="Bonfante P."/>
            <person name="Martin F.M."/>
        </authorList>
    </citation>
    <scope>NUCLEOTIDE SEQUENCE [LARGE SCALE GENOMIC DNA]</scope>
    <source>
        <strain evidence="2 3">120613-1</strain>
    </source>
</reference>
<dbReference type="Pfam" id="PF12770">
    <property type="entry name" value="CHAT"/>
    <property type="match status" value="1"/>
</dbReference>
<organism evidence="2 3">
    <name type="scientific">Choiromyces venosus 120613-1</name>
    <dbReference type="NCBI Taxonomy" id="1336337"/>
    <lineage>
        <taxon>Eukaryota</taxon>
        <taxon>Fungi</taxon>
        <taxon>Dikarya</taxon>
        <taxon>Ascomycota</taxon>
        <taxon>Pezizomycotina</taxon>
        <taxon>Pezizomycetes</taxon>
        <taxon>Pezizales</taxon>
        <taxon>Tuberaceae</taxon>
        <taxon>Choiromyces</taxon>
    </lineage>
</organism>
<dbReference type="Gene3D" id="1.10.150.90">
    <property type="entry name" value="Immunodeficiency lentiviruses, gag gene matrix protein p17"/>
    <property type="match status" value="1"/>
</dbReference>
<feature type="domain" description="CHAT" evidence="1">
    <location>
        <begin position="777"/>
        <end position="1091"/>
    </location>
</feature>
<name>A0A3N4JBM9_9PEZI</name>
<dbReference type="Gene3D" id="1.25.40.10">
    <property type="entry name" value="Tetratricopeptide repeat domain"/>
    <property type="match status" value="3"/>
</dbReference>
<accession>A0A3N4JBM9</accession>
<dbReference type="SUPFAM" id="SSF81901">
    <property type="entry name" value="HCP-like"/>
    <property type="match status" value="2"/>
</dbReference>
<sequence>MSSRTIERRGDLDDLQQTIKYGQDVLAATPHDHPSRAIWCNNLGQMLLGRFERMGDVEDLQQAIKYGEDALAATPHDHPDRAILCNNLGERLLRRFERMGDVEDLQQAIKYGEDALKATPHDHPYREIRCGNLGQRLSQMFERMGDVEDLQQAIKYDEDALAATPRDHPDRPIWCNNIGQMLLRRFERMGEVEDLQRAIKYGQDALAATTPHDHLGRATRCNNLGQMLLKRFERMGDVEHLHQAIKYGQDALAATPRDHPYRAIRCDQLGQRLSRRFQWMGNVEDLQQAIKYGEYALEATPHDHPNRAIWCNNIGLWLLQRFERMGYVEDLQQAINYGQDALAATPQDHPYRAIRCDNLGQRLSRRFERMGDAEDLQQAIKYGEYALEATPHDHPNRAALCNNLGDRLLRRFERMGDVEDLQQAIRYGQDALAATPHDHPNRAIWCNNIGLWLMQRFERMGDVEDLQQAIKYGQDALAATPHDHPNRAIRCNNLGGYLELRPSALHPVDGFNECVRLYSEAWRCLTSPPRHRIHAALKHARLLYSSGKFPESSTILEDAVNLMPSMNLRSLRRDDQQHILSQLSGLAATASSVILQAGREAYDSLKLLELGRGTIMGFTIDSRSDLSDLKRDHRSQFDIFHRLRVEIDSPVDEMHPVITETLDRTRESLISRRKEAVDELEKTLVFLRSLPGYSGFLLPPSPDTLRKMSENGPIVVLNSTQYRSDAIIVTPSDITSLELPSLKLEHIERRMNQLAELGRVQQSIFGRSENNKKLNDLLHWLWNAAVGPVLDELQRCGAISTGGVGIHDLTRVWWIGVGPLSMAPFHAAGYHSRGSTLNTLSRVISTYIPTIKALSYARHKRFELFAESDSSCSTDNPKSDDIVRKSNARLLLMSMPKTPGASDLPGVSQEVQYISDETGKIGIEISALSEPTPTAVLNKVADFNFVHFACHGVSDVNPSDSHLILLSPDGANAAKLRVRDISTLNTQNAHLAYLSACSSARNSSLRLAGEVIHLASGFQLAGFSHVLANLWETNDSASSEVARDFYHLLFQNHGAGGCHYQVAASFHEAVKRLRDERPNNPLTWASFIHTGA</sequence>
<dbReference type="InterPro" id="IPR012344">
    <property type="entry name" value="Matrix_HIV/RSV_N"/>
</dbReference>
<dbReference type="Proteomes" id="UP000276215">
    <property type="component" value="Unassembled WGS sequence"/>
</dbReference>
<dbReference type="STRING" id="1336337.A0A3N4JBM9"/>